<gene>
    <name evidence="2" type="ORF">EKG37_21965</name>
</gene>
<feature type="transmembrane region" description="Helical" evidence="1">
    <location>
        <begin position="80"/>
        <end position="98"/>
    </location>
</feature>
<keyword evidence="1" id="KW-0812">Transmembrane</keyword>
<dbReference type="EMBL" id="RXNT01000026">
    <property type="protein sequence ID" value="RTR26176.1"/>
    <property type="molecule type" value="Genomic_DNA"/>
</dbReference>
<evidence type="ECO:0000313" key="3">
    <source>
        <dbReference type="Proteomes" id="UP000271374"/>
    </source>
</evidence>
<sequence>MEKNYETRHIYFTIAIIIAILSPIFYFFVPQTVGDVIHYKEDTWYVSTPQENFTSFAVGCGFLFIASILLFFLNIRKLSIALSIIFLCFGLFTFYIGSQSFVSLSNEKISYSSLFEFKKHTYQWEDIDRVIHYRTETGSYSEFELVFKDGNRARLDDNAYFREKSDKFGMKLAEYNLFPELSLVDEP</sequence>
<evidence type="ECO:0000313" key="2">
    <source>
        <dbReference type="EMBL" id="RTR26176.1"/>
    </source>
</evidence>
<dbReference type="AlphaFoldDB" id="A0A3S0I6X6"/>
<feature type="transmembrane region" description="Helical" evidence="1">
    <location>
        <begin position="53"/>
        <end position="73"/>
    </location>
</feature>
<dbReference type="RefSeq" id="WP_126410905.1">
    <property type="nucleotide sequence ID" value="NZ_RXNT01000026.1"/>
</dbReference>
<reference evidence="2 3" key="1">
    <citation type="submission" date="2018-12" db="EMBL/GenBank/DDBJ databases">
        <title>Bacillus yapensis draft genome sequence.</title>
        <authorList>
            <person name="Yu L."/>
            <person name="Xu X."/>
            <person name="Tang X."/>
        </authorList>
    </citation>
    <scope>NUCLEOTIDE SEQUENCE [LARGE SCALE GENOMIC DNA]</scope>
    <source>
        <strain evidence="2 3">XXST-01</strain>
    </source>
</reference>
<accession>A0A3S0I6X6</accession>
<evidence type="ECO:0000256" key="1">
    <source>
        <dbReference type="SAM" id="Phobius"/>
    </source>
</evidence>
<organism evidence="2 3">
    <name type="scientific">Bacillus yapensis</name>
    <dbReference type="NCBI Taxonomy" id="2492960"/>
    <lineage>
        <taxon>Bacteria</taxon>
        <taxon>Bacillati</taxon>
        <taxon>Bacillota</taxon>
        <taxon>Bacilli</taxon>
        <taxon>Bacillales</taxon>
        <taxon>Bacillaceae</taxon>
        <taxon>Bacillus</taxon>
    </lineage>
</organism>
<name>A0A3S0I6X6_9BACI</name>
<proteinExistence type="predicted"/>
<protein>
    <submittedName>
        <fullName evidence="2">Uncharacterized protein</fullName>
    </submittedName>
</protein>
<keyword evidence="1" id="KW-0472">Membrane</keyword>
<dbReference type="Proteomes" id="UP000271374">
    <property type="component" value="Unassembled WGS sequence"/>
</dbReference>
<keyword evidence="1" id="KW-1133">Transmembrane helix</keyword>
<dbReference type="OrthoDB" id="2890462at2"/>
<comment type="caution">
    <text evidence="2">The sequence shown here is derived from an EMBL/GenBank/DDBJ whole genome shotgun (WGS) entry which is preliminary data.</text>
</comment>
<feature type="transmembrane region" description="Helical" evidence="1">
    <location>
        <begin position="12"/>
        <end position="33"/>
    </location>
</feature>
<keyword evidence="3" id="KW-1185">Reference proteome</keyword>